<reference evidence="2" key="2">
    <citation type="submission" date="2021-08" db="EMBL/GenBank/DDBJ databases">
        <authorList>
            <person name="Eriksson T."/>
        </authorList>
    </citation>
    <scope>NUCLEOTIDE SEQUENCE</scope>
    <source>
        <strain evidence="2">Stoneville</strain>
        <tissue evidence="2">Whole head</tissue>
    </source>
</reference>
<keyword evidence="3" id="KW-1185">Reference proteome</keyword>
<evidence type="ECO:0000313" key="2">
    <source>
        <dbReference type="EMBL" id="KAH0817757.1"/>
    </source>
</evidence>
<evidence type="ECO:0000256" key="1">
    <source>
        <dbReference type="SAM" id="MobiDB-lite"/>
    </source>
</evidence>
<accession>A0A8J6HNL4</accession>
<feature type="compositionally biased region" description="Polar residues" evidence="1">
    <location>
        <begin position="181"/>
        <end position="190"/>
    </location>
</feature>
<feature type="region of interest" description="Disordered" evidence="1">
    <location>
        <begin position="145"/>
        <end position="190"/>
    </location>
</feature>
<comment type="caution">
    <text evidence="2">The sequence shown here is derived from an EMBL/GenBank/DDBJ whole genome shotgun (WGS) entry which is preliminary data.</text>
</comment>
<dbReference type="AlphaFoldDB" id="A0A8J6HNL4"/>
<evidence type="ECO:0000313" key="3">
    <source>
        <dbReference type="Proteomes" id="UP000719412"/>
    </source>
</evidence>
<organism evidence="2 3">
    <name type="scientific">Tenebrio molitor</name>
    <name type="common">Yellow mealworm beetle</name>
    <dbReference type="NCBI Taxonomy" id="7067"/>
    <lineage>
        <taxon>Eukaryota</taxon>
        <taxon>Metazoa</taxon>
        <taxon>Ecdysozoa</taxon>
        <taxon>Arthropoda</taxon>
        <taxon>Hexapoda</taxon>
        <taxon>Insecta</taxon>
        <taxon>Pterygota</taxon>
        <taxon>Neoptera</taxon>
        <taxon>Endopterygota</taxon>
        <taxon>Coleoptera</taxon>
        <taxon>Polyphaga</taxon>
        <taxon>Cucujiformia</taxon>
        <taxon>Tenebrionidae</taxon>
        <taxon>Tenebrio</taxon>
    </lineage>
</organism>
<gene>
    <name evidence="2" type="ORF">GEV33_005034</name>
</gene>
<proteinExistence type="predicted"/>
<reference evidence="2" key="1">
    <citation type="journal article" date="2020" name="J Insects Food Feed">
        <title>The yellow mealworm (Tenebrio molitor) genome: a resource for the emerging insects as food and feed industry.</title>
        <authorList>
            <person name="Eriksson T."/>
            <person name="Andere A."/>
            <person name="Kelstrup H."/>
            <person name="Emery V."/>
            <person name="Picard C."/>
        </authorList>
    </citation>
    <scope>NUCLEOTIDE SEQUENCE</scope>
    <source>
        <strain evidence="2">Stoneville</strain>
        <tissue evidence="2">Whole head</tissue>
    </source>
</reference>
<sequence length="264" mass="29818">MNGDISIASKPKPPLSTAKFVQFHSFFRRHLFRNTAPNRRVVWAPSIAHEPPPENPRRIYPTALYPQWRPSKPTGVKTTHIDAHAKTRSSTSTRNVLRYPSQYERNRGRLCASSNLRRRSPATDVAALARQCCIPPYIVRSEQEGTDYVTSKGKDHRSRPSVRTSSRAEDEIRAEGGGISENPSETSTVDQTANSRLDESFSCAELPTITTWRCVKTITVKFNSDRCLVSKRLRRLKNVVVCLTLARTCGFDNRRLFAHPPGLD</sequence>
<name>A0A8J6HNL4_TENMO</name>
<dbReference type="EMBL" id="JABDTM020018875">
    <property type="protein sequence ID" value="KAH0817757.1"/>
    <property type="molecule type" value="Genomic_DNA"/>
</dbReference>
<feature type="region of interest" description="Disordered" evidence="1">
    <location>
        <begin position="70"/>
        <end position="93"/>
    </location>
</feature>
<protein>
    <submittedName>
        <fullName evidence="2">Uncharacterized protein</fullName>
    </submittedName>
</protein>
<dbReference type="Proteomes" id="UP000719412">
    <property type="component" value="Unassembled WGS sequence"/>
</dbReference>